<dbReference type="OrthoDB" id="1495896at2"/>
<dbReference type="PIRSF" id="PIRSF011386">
    <property type="entry name" value="FixH"/>
    <property type="match status" value="1"/>
</dbReference>
<dbReference type="RefSeq" id="WP_145344805.1">
    <property type="nucleotide sequence ID" value="NZ_SMLY01000054.1"/>
</dbReference>
<dbReference type="Proteomes" id="UP000320593">
    <property type="component" value="Unassembled WGS sequence"/>
</dbReference>
<evidence type="ECO:0000256" key="1">
    <source>
        <dbReference type="SAM" id="Phobius"/>
    </source>
</evidence>
<dbReference type="InterPro" id="IPR018037">
    <property type="entry name" value="FixH_proteobacterial"/>
</dbReference>
<keyword evidence="1" id="KW-0812">Transmembrane</keyword>
<comment type="caution">
    <text evidence="2">The sequence shown here is derived from an EMBL/GenBank/DDBJ whole genome shotgun (WGS) entry which is preliminary data.</text>
</comment>
<dbReference type="InterPro" id="IPR008620">
    <property type="entry name" value="FixH"/>
</dbReference>
<sequence>MAMTHPNLSDPKAITGKTVLAWLLGFFAVVFTANAIFIYFALGSFPGVAVESSYKASQAYNEDIAAAKAQLALGWQIDGDVQRLTGTEVMIEVFAKDAKGNNLNGLLFTARLTRPANDLSDITVPLNGTSGGLYTAQVPNIAAGNWNLEIEAERDGRRVFRSQNRVFLKD</sequence>
<keyword evidence="3" id="KW-1185">Reference proteome</keyword>
<dbReference type="Pfam" id="PF05751">
    <property type="entry name" value="FixH"/>
    <property type="match status" value="1"/>
</dbReference>
<proteinExistence type="predicted"/>
<dbReference type="EMBL" id="VLLF01000007">
    <property type="protein sequence ID" value="TWI84691.1"/>
    <property type="molecule type" value="Genomic_DNA"/>
</dbReference>
<feature type="transmembrane region" description="Helical" evidence="1">
    <location>
        <begin position="20"/>
        <end position="42"/>
    </location>
</feature>
<keyword evidence="1" id="KW-0472">Membrane</keyword>
<name>A0A562STU5_9HYPH</name>
<reference evidence="2 3" key="1">
    <citation type="submission" date="2019-07" db="EMBL/GenBank/DDBJ databases">
        <title>Genomic Encyclopedia of Archaeal and Bacterial Type Strains, Phase II (KMG-II): from individual species to whole genera.</title>
        <authorList>
            <person name="Goeker M."/>
        </authorList>
    </citation>
    <scope>NUCLEOTIDE SEQUENCE [LARGE SCALE GENOMIC DNA]</scope>
    <source>
        <strain evidence="2 3">ATCC BAA-252</strain>
    </source>
</reference>
<accession>A0A562STU5</accession>
<organism evidence="2 3">
    <name type="scientific">Roseibium hamelinense</name>
    <dbReference type="NCBI Taxonomy" id="150831"/>
    <lineage>
        <taxon>Bacteria</taxon>
        <taxon>Pseudomonadati</taxon>
        <taxon>Pseudomonadota</taxon>
        <taxon>Alphaproteobacteria</taxon>
        <taxon>Hyphomicrobiales</taxon>
        <taxon>Stappiaceae</taxon>
        <taxon>Roseibium</taxon>
    </lineage>
</organism>
<protein>
    <submittedName>
        <fullName evidence="2">Nitrogen fixation protein FixH</fullName>
    </submittedName>
</protein>
<evidence type="ECO:0000313" key="3">
    <source>
        <dbReference type="Proteomes" id="UP000320593"/>
    </source>
</evidence>
<dbReference type="AlphaFoldDB" id="A0A562STU5"/>
<gene>
    <name evidence="2" type="ORF">JM93_03025</name>
</gene>
<keyword evidence="1" id="KW-1133">Transmembrane helix</keyword>
<evidence type="ECO:0000313" key="2">
    <source>
        <dbReference type="EMBL" id="TWI84691.1"/>
    </source>
</evidence>